<dbReference type="EMBL" id="FXUF01000001">
    <property type="protein sequence ID" value="SMP39779.1"/>
    <property type="molecule type" value="Genomic_DNA"/>
</dbReference>
<evidence type="ECO:0000313" key="1">
    <source>
        <dbReference type="EMBL" id="SMP39779.1"/>
    </source>
</evidence>
<name>A0AA45WSW4_9CLOT</name>
<proteinExistence type="predicted"/>
<accession>A0AA45WSW4</accession>
<organism evidence="1 2">
    <name type="scientific">Anoxynatronum buryatiense</name>
    <dbReference type="NCBI Taxonomy" id="489973"/>
    <lineage>
        <taxon>Bacteria</taxon>
        <taxon>Bacillati</taxon>
        <taxon>Bacillota</taxon>
        <taxon>Clostridia</taxon>
        <taxon>Eubacteriales</taxon>
        <taxon>Clostridiaceae</taxon>
        <taxon>Anoxynatronum</taxon>
    </lineage>
</organism>
<protein>
    <submittedName>
        <fullName evidence="1">Uncharacterized protein</fullName>
    </submittedName>
</protein>
<reference evidence="1" key="1">
    <citation type="submission" date="2017-05" db="EMBL/GenBank/DDBJ databases">
        <authorList>
            <person name="Varghese N."/>
            <person name="Submissions S."/>
        </authorList>
    </citation>
    <scope>NUCLEOTIDE SEQUENCE</scope>
    <source>
        <strain evidence="1">Su22</strain>
    </source>
</reference>
<comment type="caution">
    <text evidence="1">The sequence shown here is derived from an EMBL/GenBank/DDBJ whole genome shotgun (WGS) entry which is preliminary data.</text>
</comment>
<dbReference type="RefSeq" id="WP_283407631.1">
    <property type="nucleotide sequence ID" value="NZ_FXUF01000001.1"/>
</dbReference>
<dbReference type="Proteomes" id="UP001158066">
    <property type="component" value="Unassembled WGS sequence"/>
</dbReference>
<evidence type="ECO:0000313" key="2">
    <source>
        <dbReference type="Proteomes" id="UP001158066"/>
    </source>
</evidence>
<gene>
    <name evidence="1" type="ORF">SAMN06296020_101274</name>
</gene>
<keyword evidence="2" id="KW-1185">Reference proteome</keyword>
<sequence length="46" mass="5163">MKPTENKVEKTGKRVKCGVLTCIHCVMNTCMVDACDMQEKTLMQEG</sequence>
<dbReference type="AlphaFoldDB" id="A0AA45WSW4"/>